<keyword evidence="2" id="KW-1185">Reference proteome</keyword>
<dbReference type="EMBL" id="CP168151">
    <property type="protein sequence ID" value="XFD39245.1"/>
    <property type="molecule type" value="Genomic_DNA"/>
</dbReference>
<accession>A0ACD5DDX3</accession>
<proteinExistence type="predicted"/>
<sequence length="166" mass="19252">MINSIFSNIDHKETIKQARALLKRYPMDKLMDQMGITAKESFTSISAQQYDGMPSSQDNANHEESKMVKELKDSIQLHYKLVMIEKTIESMNITDRQNYYAHILTYRYLKEWSVPKCCDKLAEKFPEYASNGFLPESTFHDHKNEALLVFANIYNGGKLLVQKSSE</sequence>
<name>A0ACD5DDX3_9LACO</name>
<gene>
    <name evidence="1" type="ORF">O0236_007350</name>
</gene>
<organism evidence="1 2">
    <name type="scientific">Lentilactobacillus terminaliae</name>
    <dbReference type="NCBI Taxonomy" id="3003483"/>
    <lineage>
        <taxon>Bacteria</taxon>
        <taxon>Bacillati</taxon>
        <taxon>Bacillota</taxon>
        <taxon>Bacilli</taxon>
        <taxon>Lactobacillales</taxon>
        <taxon>Lactobacillaceae</taxon>
        <taxon>Lentilactobacillus</taxon>
    </lineage>
</organism>
<evidence type="ECO:0000313" key="1">
    <source>
        <dbReference type="EMBL" id="XFD39245.1"/>
    </source>
</evidence>
<reference evidence="1" key="1">
    <citation type="submission" date="2024-08" db="EMBL/GenBank/DDBJ databases">
        <title>Lentilactobacillus sp. nov., isolated from tree bark.</title>
        <authorList>
            <person name="Phuengjayaem S."/>
            <person name="Tanasupawat S."/>
        </authorList>
    </citation>
    <scope>NUCLEOTIDE SEQUENCE</scope>
    <source>
        <strain evidence="1">SPB1-3</strain>
    </source>
</reference>
<protein>
    <submittedName>
        <fullName evidence="1">Uncharacterized protein</fullName>
    </submittedName>
</protein>
<evidence type="ECO:0000313" key="2">
    <source>
        <dbReference type="Proteomes" id="UP001149860"/>
    </source>
</evidence>
<dbReference type="Proteomes" id="UP001149860">
    <property type="component" value="Chromosome"/>
</dbReference>